<dbReference type="OrthoDB" id="9805924at2"/>
<dbReference type="Pfam" id="PF00583">
    <property type="entry name" value="Acetyltransf_1"/>
    <property type="match status" value="1"/>
</dbReference>
<evidence type="ECO:0000256" key="2">
    <source>
        <dbReference type="ARBA" id="ARBA00023315"/>
    </source>
</evidence>
<keyword evidence="5" id="KW-1185">Reference proteome</keyword>
<evidence type="ECO:0000259" key="3">
    <source>
        <dbReference type="PROSITE" id="PS51186"/>
    </source>
</evidence>
<dbReference type="Proteomes" id="UP000249819">
    <property type="component" value="Unassembled WGS sequence"/>
</dbReference>
<dbReference type="SUPFAM" id="SSF55729">
    <property type="entry name" value="Acyl-CoA N-acyltransferases (Nat)"/>
    <property type="match status" value="1"/>
</dbReference>
<gene>
    <name evidence="4" type="ORF">CLV59_106191</name>
</gene>
<proteinExistence type="predicted"/>
<keyword evidence="4" id="KW-0687">Ribonucleoprotein</keyword>
<dbReference type="PANTHER" id="PTHR43420:SF12">
    <property type="entry name" value="N-ACETYLTRANSFERASE DOMAIN-CONTAINING PROTEIN"/>
    <property type="match status" value="1"/>
</dbReference>
<dbReference type="EMBL" id="QLMA01000006">
    <property type="protein sequence ID" value="RAJ79131.1"/>
    <property type="molecule type" value="Genomic_DNA"/>
</dbReference>
<dbReference type="GO" id="GO:0016747">
    <property type="term" value="F:acyltransferase activity, transferring groups other than amino-acyl groups"/>
    <property type="evidence" value="ECO:0007669"/>
    <property type="project" value="InterPro"/>
</dbReference>
<evidence type="ECO:0000313" key="5">
    <source>
        <dbReference type="Proteomes" id="UP000249819"/>
    </source>
</evidence>
<dbReference type="AlphaFoldDB" id="A0A327VSV3"/>
<comment type="caution">
    <text evidence="4">The sequence shown here is derived from an EMBL/GenBank/DDBJ whole genome shotgun (WGS) entry which is preliminary data.</text>
</comment>
<dbReference type="GO" id="GO:0005840">
    <property type="term" value="C:ribosome"/>
    <property type="evidence" value="ECO:0007669"/>
    <property type="project" value="UniProtKB-KW"/>
</dbReference>
<sequence>MRKVYYADSDEAIIGCIDAILELRPMLQRNKVLSQVKDMQTDDGYMLIYVMADDDPSKVAAIAGFRHLNKLLCGKHIYIDDLSTLPEYRGKGYGSLLLNHVKDLAIRQGLGSVRLSSGYTNNDAHRLYLQHGYKMSAHNFMLQL</sequence>
<evidence type="ECO:0000313" key="4">
    <source>
        <dbReference type="EMBL" id="RAJ79131.1"/>
    </source>
</evidence>
<keyword evidence="1" id="KW-0808">Transferase</keyword>
<organism evidence="4 5">
    <name type="scientific">Chitinophaga dinghuensis</name>
    <dbReference type="NCBI Taxonomy" id="1539050"/>
    <lineage>
        <taxon>Bacteria</taxon>
        <taxon>Pseudomonadati</taxon>
        <taxon>Bacteroidota</taxon>
        <taxon>Chitinophagia</taxon>
        <taxon>Chitinophagales</taxon>
        <taxon>Chitinophagaceae</taxon>
        <taxon>Chitinophaga</taxon>
    </lineage>
</organism>
<feature type="domain" description="N-acetyltransferase" evidence="3">
    <location>
        <begin position="7"/>
        <end position="144"/>
    </location>
</feature>
<dbReference type="InterPro" id="IPR050680">
    <property type="entry name" value="YpeA/RimI_acetyltransf"/>
</dbReference>
<protein>
    <submittedName>
        <fullName evidence="4">Ribosomal protein S18 acetylase RimI-like enzyme</fullName>
    </submittedName>
</protein>
<dbReference type="InterPro" id="IPR000182">
    <property type="entry name" value="GNAT_dom"/>
</dbReference>
<keyword evidence="2" id="KW-0012">Acyltransferase</keyword>
<dbReference type="CDD" id="cd04301">
    <property type="entry name" value="NAT_SF"/>
    <property type="match status" value="1"/>
</dbReference>
<name>A0A327VSV3_9BACT</name>
<dbReference type="PANTHER" id="PTHR43420">
    <property type="entry name" value="ACETYLTRANSFERASE"/>
    <property type="match status" value="1"/>
</dbReference>
<dbReference type="Gene3D" id="3.40.630.30">
    <property type="match status" value="1"/>
</dbReference>
<dbReference type="RefSeq" id="WP_111593600.1">
    <property type="nucleotide sequence ID" value="NZ_QLMA01000006.1"/>
</dbReference>
<reference evidence="4 5" key="1">
    <citation type="submission" date="2018-06" db="EMBL/GenBank/DDBJ databases">
        <title>Genomic Encyclopedia of Archaeal and Bacterial Type Strains, Phase II (KMG-II): from individual species to whole genera.</title>
        <authorList>
            <person name="Goeker M."/>
        </authorList>
    </citation>
    <scope>NUCLEOTIDE SEQUENCE [LARGE SCALE GENOMIC DNA]</scope>
    <source>
        <strain evidence="4 5">DSM 29821</strain>
    </source>
</reference>
<dbReference type="InterPro" id="IPR016181">
    <property type="entry name" value="Acyl_CoA_acyltransferase"/>
</dbReference>
<dbReference type="PROSITE" id="PS51186">
    <property type="entry name" value="GNAT"/>
    <property type="match status" value="1"/>
</dbReference>
<keyword evidence="4" id="KW-0689">Ribosomal protein</keyword>
<evidence type="ECO:0000256" key="1">
    <source>
        <dbReference type="ARBA" id="ARBA00022679"/>
    </source>
</evidence>
<accession>A0A327VSV3</accession>